<organism evidence="3">
    <name type="scientific">virus sp. ctmTa7</name>
    <dbReference type="NCBI Taxonomy" id="2828255"/>
    <lineage>
        <taxon>Viruses</taxon>
    </lineage>
</organism>
<sequence>MSKKKLLFIEDLYDFYLNKYKRSTHFSAEKSGQPLVVQVHGQVKFDKDNKDTEGLLPVHLQSCHTNLNVNGSNIDEDTMEAALPSFSNRPILGYIHKVVTDENPDGQWEFYSHNMHEDEDGELVYDEYPIGIIPESCNAKLVYDKDKKKTYCEVDGYIFEEYSKAAEILEREGECFVSVELSIRELSYDAKQKFLNIEDFWFSGVTILGKTPQGDSVQPGMQGSNIKLSDFSSETNSMFSNYESKMIELQERLEKLESTCFNNKEQFSAQQIPSKEGGNEEEMNKFEELLKKYNISVEDVTFEYSELSDEELEAKFKEAFEDDSTEPSGDEGETDDTNDDESTSETEEGETSDEPEEQTFEKMTRTFEISHDDIRYALYNLLSSYESTDDDWYYISSVYDTYFVYENWRGDKIYGQKYTKENDNVAFDGERYALHKEYLTDSEYAEINDMRSNYAAIKEELSKYQNAEIHAQKEAIISDKKYSVLTEKDEEGNFKNEAYAKLVSEMDNYSLTDLEKELKSVFADYITSGGQFAFNGKPEEKPVVNQKIFAAPSKDNTPSRYGNLFKHN</sequence>
<evidence type="ECO:0000256" key="1">
    <source>
        <dbReference type="SAM" id="Coils"/>
    </source>
</evidence>
<proteinExistence type="predicted"/>
<feature type="coiled-coil region" evidence="1">
    <location>
        <begin position="239"/>
        <end position="266"/>
    </location>
</feature>
<name>A0A8S5RCJ5_9VIRU</name>
<evidence type="ECO:0000256" key="2">
    <source>
        <dbReference type="SAM" id="MobiDB-lite"/>
    </source>
</evidence>
<feature type="region of interest" description="Disordered" evidence="2">
    <location>
        <begin position="319"/>
        <end position="360"/>
    </location>
</feature>
<feature type="compositionally biased region" description="Acidic residues" evidence="2">
    <location>
        <begin position="320"/>
        <end position="358"/>
    </location>
</feature>
<protein>
    <submittedName>
        <fullName evidence="3">Uncharacterized protein</fullName>
    </submittedName>
</protein>
<reference evidence="3" key="1">
    <citation type="journal article" date="2021" name="Proc. Natl. Acad. Sci. U.S.A.">
        <title>A Catalog of Tens of Thousands of Viruses from Human Metagenomes Reveals Hidden Associations with Chronic Diseases.</title>
        <authorList>
            <person name="Tisza M.J."/>
            <person name="Buck C.B."/>
        </authorList>
    </citation>
    <scope>NUCLEOTIDE SEQUENCE</scope>
    <source>
        <strain evidence="3">CtmTa7</strain>
    </source>
</reference>
<dbReference type="EMBL" id="BK059091">
    <property type="protein sequence ID" value="DAE28866.1"/>
    <property type="molecule type" value="Genomic_DNA"/>
</dbReference>
<evidence type="ECO:0000313" key="3">
    <source>
        <dbReference type="EMBL" id="DAE28866.1"/>
    </source>
</evidence>
<keyword evidence="1" id="KW-0175">Coiled coil</keyword>
<accession>A0A8S5RCJ5</accession>